<protein>
    <recommendedName>
        <fullName evidence="1">USP domain-containing protein</fullName>
    </recommendedName>
</protein>
<sequence>MAGMARRFAYMAPKSTTPVAFPLSDLELGGLLPPMALADPSPYELNVPHEPGTSYDLYAAVCHHGEDGSGHYTSLVRNEQEGRGDWVEIDDEVVRTLESPDEVDDALLRAEQSAYLLFYKIGDA</sequence>
<name>A0A2S5B4Q0_9BASI</name>
<proteinExistence type="predicted"/>
<evidence type="ECO:0000313" key="3">
    <source>
        <dbReference type="Proteomes" id="UP000237144"/>
    </source>
</evidence>
<dbReference type="PROSITE" id="PS50235">
    <property type="entry name" value="USP_3"/>
    <property type="match status" value="1"/>
</dbReference>
<dbReference type="InterPro" id="IPR028889">
    <property type="entry name" value="USP"/>
</dbReference>
<accession>A0A2S5B4Q0</accession>
<dbReference type="Gene3D" id="3.90.70.10">
    <property type="entry name" value="Cysteine proteinases"/>
    <property type="match status" value="1"/>
</dbReference>
<keyword evidence="3" id="KW-1185">Reference proteome</keyword>
<dbReference type="InterPro" id="IPR001394">
    <property type="entry name" value="Peptidase_C19_UCH"/>
</dbReference>
<dbReference type="GO" id="GO:0016579">
    <property type="term" value="P:protein deubiquitination"/>
    <property type="evidence" value="ECO:0007669"/>
    <property type="project" value="InterPro"/>
</dbReference>
<organism evidence="2 3">
    <name type="scientific">Rhodotorula taiwanensis</name>
    <dbReference type="NCBI Taxonomy" id="741276"/>
    <lineage>
        <taxon>Eukaryota</taxon>
        <taxon>Fungi</taxon>
        <taxon>Dikarya</taxon>
        <taxon>Basidiomycota</taxon>
        <taxon>Pucciniomycotina</taxon>
        <taxon>Microbotryomycetes</taxon>
        <taxon>Sporidiobolales</taxon>
        <taxon>Sporidiobolaceae</taxon>
        <taxon>Rhodotorula</taxon>
    </lineage>
</organism>
<dbReference type="SUPFAM" id="SSF54001">
    <property type="entry name" value="Cysteine proteinases"/>
    <property type="match status" value="1"/>
</dbReference>
<evidence type="ECO:0000313" key="2">
    <source>
        <dbReference type="EMBL" id="POY71736.1"/>
    </source>
</evidence>
<dbReference type="GO" id="GO:0004843">
    <property type="term" value="F:cysteine-type deubiquitinase activity"/>
    <property type="evidence" value="ECO:0007669"/>
    <property type="project" value="InterPro"/>
</dbReference>
<dbReference type="InterPro" id="IPR050185">
    <property type="entry name" value="Ub_carboxyl-term_hydrolase"/>
</dbReference>
<evidence type="ECO:0000259" key="1">
    <source>
        <dbReference type="PROSITE" id="PS50235"/>
    </source>
</evidence>
<gene>
    <name evidence="2" type="ORF">BMF94_5097</name>
</gene>
<dbReference type="Pfam" id="PF00443">
    <property type="entry name" value="UCH"/>
    <property type="match status" value="1"/>
</dbReference>
<feature type="domain" description="USP" evidence="1">
    <location>
        <begin position="1"/>
        <end position="122"/>
    </location>
</feature>
<dbReference type="AlphaFoldDB" id="A0A2S5B4Q0"/>
<reference evidence="2 3" key="1">
    <citation type="journal article" date="2018" name="Front. Microbiol.">
        <title>Prospects for Fungal Bioremediation of Acidic Radioactive Waste Sites: Characterization and Genome Sequence of Rhodotorula taiwanensis MD1149.</title>
        <authorList>
            <person name="Tkavc R."/>
            <person name="Matrosova V.Y."/>
            <person name="Grichenko O.E."/>
            <person name="Gostincar C."/>
            <person name="Volpe R.P."/>
            <person name="Klimenkova P."/>
            <person name="Gaidamakova E.K."/>
            <person name="Zhou C.E."/>
            <person name="Stewart B.J."/>
            <person name="Lyman M.G."/>
            <person name="Malfatti S.A."/>
            <person name="Rubinfeld B."/>
            <person name="Courtot M."/>
            <person name="Singh J."/>
            <person name="Dalgard C.L."/>
            <person name="Hamilton T."/>
            <person name="Frey K.G."/>
            <person name="Gunde-Cimerman N."/>
            <person name="Dugan L."/>
            <person name="Daly M.J."/>
        </authorList>
    </citation>
    <scope>NUCLEOTIDE SEQUENCE [LARGE SCALE GENOMIC DNA]</scope>
    <source>
        <strain evidence="2 3">MD1149</strain>
    </source>
</reference>
<dbReference type="EMBL" id="PJQD01000072">
    <property type="protein sequence ID" value="POY71736.1"/>
    <property type="molecule type" value="Genomic_DNA"/>
</dbReference>
<comment type="caution">
    <text evidence="2">The sequence shown here is derived from an EMBL/GenBank/DDBJ whole genome shotgun (WGS) entry which is preliminary data.</text>
</comment>
<dbReference type="Proteomes" id="UP000237144">
    <property type="component" value="Unassembled WGS sequence"/>
</dbReference>
<dbReference type="PANTHER" id="PTHR21646">
    <property type="entry name" value="UBIQUITIN CARBOXYL-TERMINAL HYDROLASE"/>
    <property type="match status" value="1"/>
</dbReference>
<dbReference type="OrthoDB" id="292964at2759"/>
<dbReference type="InterPro" id="IPR038765">
    <property type="entry name" value="Papain-like_cys_pep_sf"/>
</dbReference>
<dbReference type="STRING" id="741276.A0A2S5B4Q0"/>